<evidence type="ECO:0000259" key="3">
    <source>
        <dbReference type="PROSITE" id="PS50042"/>
    </source>
</evidence>
<dbReference type="InterPro" id="IPR000595">
    <property type="entry name" value="cNMP-bd_dom"/>
</dbReference>
<dbReference type="PANTHER" id="PTHR43065">
    <property type="entry name" value="SENSOR HISTIDINE KINASE"/>
    <property type="match status" value="1"/>
</dbReference>
<evidence type="ECO:0000259" key="4">
    <source>
        <dbReference type="PROSITE" id="PS50109"/>
    </source>
</evidence>
<dbReference type="InterPro" id="IPR036890">
    <property type="entry name" value="HATPase_C_sf"/>
</dbReference>
<comment type="catalytic activity">
    <reaction evidence="1">
        <text>ATP + protein L-histidine = ADP + protein N-phospho-L-histidine.</text>
        <dbReference type="EC" id="2.7.13.3"/>
    </reaction>
</comment>
<dbReference type="CDD" id="cd00038">
    <property type="entry name" value="CAP_ED"/>
    <property type="match status" value="1"/>
</dbReference>
<proteinExistence type="predicted"/>
<gene>
    <name evidence="5" type="ORF">GXP67_28515</name>
</gene>
<feature type="domain" description="Histidine kinase" evidence="4">
    <location>
        <begin position="290"/>
        <end position="467"/>
    </location>
</feature>
<organism evidence="5 6">
    <name type="scientific">Rhodocytophaga rosea</name>
    <dbReference type="NCBI Taxonomy" id="2704465"/>
    <lineage>
        <taxon>Bacteria</taxon>
        <taxon>Pseudomonadati</taxon>
        <taxon>Bacteroidota</taxon>
        <taxon>Cytophagia</taxon>
        <taxon>Cytophagales</taxon>
        <taxon>Rhodocytophagaceae</taxon>
        <taxon>Rhodocytophaga</taxon>
    </lineage>
</organism>
<sequence>MTQELTQYLIEELQAIPTFNGLPQQQLVWFVEHASIRQVEEDEKVFRKGEQADLMLIILKGAVQLLLEQNGQVLPISTIHKGDITGLLPYSQMKVAGATGIATQSTNLLIFHRNDFPALQETCPELVARLVTVMTSRIREFTKVQEQREKMLSLSKLSAGLAHELNNPAAAIVRTIAQIRKRLGKLPKKVKQLSRHQLTDEQLSAITKLIERKVRQTALKLSSLQQSEAEDELITWMEERQIEEPWCLAETFVKTGLHVEDLQAISQQVPASALSDVLDWVEMSLSNDCLLQEVEDSSSRISQIVDSVKVYTHMDQASDRQWVELHTGIDSTLLMMAHKLRSKNIEVVRQYGENVPPVRGIVSELNQLWTNLIDNAIDAMSVGGKLEIVTFHEGKMTVASFIDNGTGIVPEILSKIFDPFFTTKEIGKGTGMGLDISNRIAMNHNAVIRVESRPGRTQFSVNFPLEMVE</sequence>
<reference evidence="5 6" key="1">
    <citation type="submission" date="2020-01" db="EMBL/GenBank/DDBJ databases">
        <authorList>
            <person name="Kim M.K."/>
        </authorList>
    </citation>
    <scope>NUCLEOTIDE SEQUENCE [LARGE SCALE GENOMIC DNA]</scope>
    <source>
        <strain evidence="5 6">172606-1</strain>
    </source>
</reference>
<dbReference type="InterPro" id="IPR005467">
    <property type="entry name" value="His_kinase_dom"/>
</dbReference>
<evidence type="ECO:0000313" key="5">
    <source>
        <dbReference type="EMBL" id="QHT70315.1"/>
    </source>
</evidence>
<feature type="domain" description="Cyclic nucleotide-binding" evidence="3">
    <location>
        <begin position="18"/>
        <end position="137"/>
    </location>
</feature>
<dbReference type="Pfam" id="PF00027">
    <property type="entry name" value="cNMP_binding"/>
    <property type="match status" value="1"/>
</dbReference>
<protein>
    <recommendedName>
        <fullName evidence="2">histidine kinase</fullName>
        <ecNumber evidence="2">2.7.13.3</ecNumber>
    </recommendedName>
</protein>
<keyword evidence="6" id="KW-1185">Reference proteome</keyword>
<dbReference type="SUPFAM" id="SSF55874">
    <property type="entry name" value="ATPase domain of HSP90 chaperone/DNA topoisomerase II/histidine kinase"/>
    <property type="match status" value="1"/>
</dbReference>
<dbReference type="InterPro" id="IPR014710">
    <property type="entry name" value="RmlC-like_jellyroll"/>
</dbReference>
<dbReference type="Proteomes" id="UP000480178">
    <property type="component" value="Chromosome"/>
</dbReference>
<dbReference type="EC" id="2.7.13.3" evidence="2"/>
<dbReference type="Gene3D" id="2.60.120.10">
    <property type="entry name" value="Jelly Rolls"/>
    <property type="match status" value="1"/>
</dbReference>
<dbReference type="RefSeq" id="WP_162446294.1">
    <property type="nucleotide sequence ID" value="NZ_CP048222.1"/>
</dbReference>
<evidence type="ECO:0000313" key="6">
    <source>
        <dbReference type="Proteomes" id="UP000480178"/>
    </source>
</evidence>
<name>A0A6C0GQG3_9BACT</name>
<dbReference type="PRINTS" id="PR00344">
    <property type="entry name" value="BCTRLSENSOR"/>
</dbReference>
<dbReference type="GO" id="GO:0004673">
    <property type="term" value="F:protein histidine kinase activity"/>
    <property type="evidence" value="ECO:0007669"/>
    <property type="project" value="UniProtKB-EC"/>
</dbReference>
<dbReference type="SUPFAM" id="SSF51206">
    <property type="entry name" value="cAMP-binding domain-like"/>
    <property type="match status" value="1"/>
</dbReference>
<dbReference type="PROSITE" id="PS50109">
    <property type="entry name" value="HIS_KIN"/>
    <property type="match status" value="1"/>
</dbReference>
<dbReference type="InterPro" id="IPR004358">
    <property type="entry name" value="Sig_transdc_His_kin-like_C"/>
</dbReference>
<dbReference type="KEGG" id="rhoz:GXP67_28515"/>
<evidence type="ECO:0000256" key="1">
    <source>
        <dbReference type="ARBA" id="ARBA00000085"/>
    </source>
</evidence>
<dbReference type="SMART" id="SM00387">
    <property type="entry name" value="HATPase_c"/>
    <property type="match status" value="1"/>
</dbReference>
<accession>A0A6C0GQG3</accession>
<dbReference type="InterPro" id="IPR018490">
    <property type="entry name" value="cNMP-bd_dom_sf"/>
</dbReference>
<dbReference type="PROSITE" id="PS50042">
    <property type="entry name" value="CNMP_BINDING_3"/>
    <property type="match status" value="1"/>
</dbReference>
<dbReference type="EMBL" id="CP048222">
    <property type="protein sequence ID" value="QHT70315.1"/>
    <property type="molecule type" value="Genomic_DNA"/>
</dbReference>
<dbReference type="Gene3D" id="1.10.287.130">
    <property type="match status" value="1"/>
</dbReference>
<dbReference type="Pfam" id="PF02518">
    <property type="entry name" value="HATPase_c"/>
    <property type="match status" value="1"/>
</dbReference>
<dbReference type="PANTHER" id="PTHR43065:SF48">
    <property type="entry name" value="HISTIDINE KINASE"/>
    <property type="match status" value="1"/>
</dbReference>
<dbReference type="SMART" id="SM00100">
    <property type="entry name" value="cNMP"/>
    <property type="match status" value="1"/>
</dbReference>
<dbReference type="InterPro" id="IPR003594">
    <property type="entry name" value="HATPase_dom"/>
</dbReference>
<dbReference type="Gene3D" id="3.30.565.10">
    <property type="entry name" value="Histidine kinase-like ATPase, C-terminal domain"/>
    <property type="match status" value="1"/>
</dbReference>
<evidence type="ECO:0000256" key="2">
    <source>
        <dbReference type="ARBA" id="ARBA00012438"/>
    </source>
</evidence>
<dbReference type="AlphaFoldDB" id="A0A6C0GQG3"/>